<dbReference type="Proteomes" id="UP000712600">
    <property type="component" value="Unassembled WGS sequence"/>
</dbReference>
<comment type="caution">
    <text evidence="1">The sequence shown here is derived from an EMBL/GenBank/DDBJ whole genome shotgun (WGS) entry which is preliminary data.</text>
</comment>
<gene>
    <name evidence="1" type="ORF">F2Q69_00040433</name>
</gene>
<dbReference type="AlphaFoldDB" id="A0A8S9NGG0"/>
<evidence type="ECO:0000313" key="2">
    <source>
        <dbReference type="Proteomes" id="UP000712600"/>
    </source>
</evidence>
<protein>
    <submittedName>
        <fullName evidence="1">Uncharacterized protein</fullName>
    </submittedName>
</protein>
<reference evidence="1" key="1">
    <citation type="submission" date="2019-12" db="EMBL/GenBank/DDBJ databases">
        <title>Genome sequencing and annotation of Brassica cretica.</title>
        <authorList>
            <person name="Studholme D.J."/>
            <person name="Sarris P."/>
        </authorList>
    </citation>
    <scope>NUCLEOTIDE SEQUENCE</scope>
    <source>
        <strain evidence="1">PFS-109/04</strain>
        <tissue evidence="1">Leaf</tissue>
    </source>
</reference>
<proteinExistence type="predicted"/>
<dbReference type="EMBL" id="QGKX02001621">
    <property type="protein sequence ID" value="KAF3500967.1"/>
    <property type="molecule type" value="Genomic_DNA"/>
</dbReference>
<organism evidence="1 2">
    <name type="scientific">Brassica cretica</name>
    <name type="common">Mustard</name>
    <dbReference type="NCBI Taxonomy" id="69181"/>
    <lineage>
        <taxon>Eukaryota</taxon>
        <taxon>Viridiplantae</taxon>
        <taxon>Streptophyta</taxon>
        <taxon>Embryophyta</taxon>
        <taxon>Tracheophyta</taxon>
        <taxon>Spermatophyta</taxon>
        <taxon>Magnoliopsida</taxon>
        <taxon>eudicotyledons</taxon>
        <taxon>Gunneridae</taxon>
        <taxon>Pentapetalae</taxon>
        <taxon>rosids</taxon>
        <taxon>malvids</taxon>
        <taxon>Brassicales</taxon>
        <taxon>Brassicaceae</taxon>
        <taxon>Brassiceae</taxon>
        <taxon>Brassica</taxon>
    </lineage>
</organism>
<evidence type="ECO:0000313" key="1">
    <source>
        <dbReference type="EMBL" id="KAF3500967.1"/>
    </source>
</evidence>
<accession>A0A8S9NGG0</accession>
<name>A0A8S9NGG0_BRACR</name>
<sequence length="54" mass="5930">MMMIKEIDCHVLGSDKDASFGFNGINLNINLESPGPGETKVENGLHGGEWLARW</sequence>